<proteinExistence type="predicted"/>
<dbReference type="PRINTS" id="PR00032">
    <property type="entry name" value="HTHARAC"/>
</dbReference>
<dbReference type="PANTHER" id="PTHR47894">
    <property type="entry name" value="HTH-TYPE TRANSCRIPTIONAL REGULATOR GADX"/>
    <property type="match status" value="1"/>
</dbReference>
<keyword evidence="1" id="KW-0805">Transcription regulation</keyword>
<dbReference type="InterPro" id="IPR018060">
    <property type="entry name" value="HTH_AraC"/>
</dbReference>
<accession>Q6FEE7</accession>
<dbReference type="GO" id="GO:0000976">
    <property type="term" value="F:transcription cis-regulatory region binding"/>
    <property type="evidence" value="ECO:0007669"/>
    <property type="project" value="TreeGrafter"/>
</dbReference>
<dbReference type="SUPFAM" id="SSF46689">
    <property type="entry name" value="Homeodomain-like"/>
    <property type="match status" value="1"/>
</dbReference>
<dbReference type="InterPro" id="IPR018062">
    <property type="entry name" value="HTH_AraC-typ_CS"/>
</dbReference>
<dbReference type="KEGG" id="aci:ACIAD0641"/>
<dbReference type="Proteomes" id="UP000000430">
    <property type="component" value="Chromosome"/>
</dbReference>
<keyword evidence="2" id="KW-0238">DNA-binding</keyword>
<dbReference type="PANTHER" id="PTHR47894:SF4">
    <property type="entry name" value="HTH-TYPE TRANSCRIPTIONAL REGULATOR GADX"/>
    <property type="match status" value="1"/>
</dbReference>
<dbReference type="SMART" id="SM00342">
    <property type="entry name" value="HTH_ARAC"/>
    <property type="match status" value="1"/>
</dbReference>
<dbReference type="Pfam" id="PF12833">
    <property type="entry name" value="HTH_18"/>
    <property type="match status" value="1"/>
</dbReference>
<evidence type="ECO:0000256" key="3">
    <source>
        <dbReference type="ARBA" id="ARBA00023163"/>
    </source>
</evidence>
<evidence type="ECO:0000313" key="8">
    <source>
        <dbReference type="Proteomes" id="UP000000430"/>
    </source>
</evidence>
<keyword evidence="3" id="KW-0804">Transcription</keyword>
<name>Q6FEE7_ACIAD</name>
<dbReference type="AlphaFoldDB" id="Q6FEE7"/>
<dbReference type="PROSITE" id="PS01124">
    <property type="entry name" value="HTH_ARAC_FAMILY_2"/>
    <property type="match status" value="1"/>
</dbReference>
<dbReference type="EMBL" id="CR543861">
    <property type="protein sequence ID" value="CAG67561.1"/>
    <property type="molecule type" value="Genomic_DNA"/>
</dbReference>
<keyword evidence="5" id="KW-1133">Transmembrane helix</keyword>
<reference evidence="7 8" key="1">
    <citation type="journal article" date="2004" name="Nucleic Acids Res.">
        <title>Unique features revealed by the genome sequence of Acinetobacter sp. ADP1, a versatile and naturally transformation competent bacterium.</title>
        <authorList>
            <person name="Barbe V."/>
            <person name="Vallenet D."/>
            <person name="Fonknechten N."/>
            <person name="Kreimeyer A."/>
            <person name="Oztas S."/>
            <person name="Labarre L."/>
            <person name="Cruveiller S."/>
            <person name="Robert C."/>
            <person name="Duprat S."/>
            <person name="Wincker P."/>
            <person name="Ornston L.N."/>
            <person name="Weissenbach J."/>
            <person name="Marliere P."/>
            <person name="Cohen G.N."/>
            <person name="Medigue C."/>
        </authorList>
    </citation>
    <scope>NUCLEOTIDE SEQUENCE [LARGE SCALE GENOMIC DNA]</scope>
    <source>
        <strain evidence="8">ATCC 33305 / BD413 / ADP1</strain>
    </source>
</reference>
<feature type="domain" description="HTH araC/xylS-type" evidence="6">
    <location>
        <begin position="259"/>
        <end position="357"/>
    </location>
</feature>
<evidence type="ECO:0000256" key="1">
    <source>
        <dbReference type="ARBA" id="ARBA00023015"/>
    </source>
</evidence>
<dbReference type="STRING" id="202950.GCA_001485005_00873"/>
<dbReference type="eggNOG" id="COG2207">
    <property type="taxonomic scope" value="Bacteria"/>
</dbReference>
<gene>
    <name evidence="7" type="ordered locus">ACIAD0641</name>
</gene>
<feature type="transmembrane region" description="Helical" evidence="5">
    <location>
        <begin position="6"/>
        <end position="26"/>
    </location>
</feature>
<dbReference type="InterPro" id="IPR009057">
    <property type="entry name" value="Homeodomain-like_sf"/>
</dbReference>
<evidence type="ECO:0000259" key="6">
    <source>
        <dbReference type="PROSITE" id="PS01124"/>
    </source>
</evidence>
<dbReference type="Pfam" id="PF12625">
    <property type="entry name" value="Arabinose_bd"/>
    <property type="match status" value="1"/>
</dbReference>
<dbReference type="InterPro" id="IPR020449">
    <property type="entry name" value="Tscrpt_reg_AraC-type_HTH"/>
</dbReference>
<feature type="coiled-coil region" evidence="4">
    <location>
        <begin position="281"/>
        <end position="308"/>
    </location>
</feature>
<keyword evidence="5" id="KW-0812">Transmembrane</keyword>
<dbReference type="GO" id="GO:0005829">
    <property type="term" value="C:cytosol"/>
    <property type="evidence" value="ECO:0007669"/>
    <property type="project" value="TreeGrafter"/>
</dbReference>
<organism evidence="7 8">
    <name type="scientific">Acinetobacter baylyi (strain ATCC 33305 / BD413 / ADP1)</name>
    <dbReference type="NCBI Taxonomy" id="62977"/>
    <lineage>
        <taxon>Bacteria</taxon>
        <taxon>Pseudomonadati</taxon>
        <taxon>Pseudomonadota</taxon>
        <taxon>Gammaproteobacteria</taxon>
        <taxon>Moraxellales</taxon>
        <taxon>Moraxellaceae</taxon>
        <taxon>Acinetobacter</taxon>
    </lineage>
</organism>
<evidence type="ECO:0000256" key="2">
    <source>
        <dbReference type="ARBA" id="ARBA00023125"/>
    </source>
</evidence>
<keyword evidence="4" id="KW-0175">Coiled coil</keyword>
<evidence type="ECO:0000256" key="4">
    <source>
        <dbReference type="SAM" id="Coils"/>
    </source>
</evidence>
<protein>
    <submittedName>
        <fullName evidence="7">Putative transcriptional regulator</fullName>
    </submittedName>
</protein>
<dbReference type="Gene3D" id="1.10.10.60">
    <property type="entry name" value="Homeodomain-like"/>
    <property type="match status" value="1"/>
</dbReference>
<evidence type="ECO:0000256" key="5">
    <source>
        <dbReference type="SAM" id="Phobius"/>
    </source>
</evidence>
<evidence type="ECO:0000313" key="7">
    <source>
        <dbReference type="EMBL" id="CAG67561.1"/>
    </source>
</evidence>
<sequence length="361" mass="42277">MPFFIQIATYLFCGVTMSVKIIVGYLRLLQRVRQHYHLEHLSQQKAWADYWLQFSQALDQELEQGFDLHVYTQLLKQVQSTLSRPVSLVLAEHATLQDVGLIGYLASTSLNLQQALSLLEQYYPLIFKQTNLEQLKIVEQQDLIQISWGALYEDYREMYELNQALIFKIAQAIIQQHLIPPVFIQLGHVPNFSISYYAQFYGCDVTIREGQYCIGFSKQILRARSFAADQHLNQMLSSQAKQSLQHADTFEHRQQQFKQKVMGLIEQGLRHQNEVIQHYVAKQLHASERTLQRQLKQYQLNFQDILDEFRLQQSQLYLKQGRALTEIAELLGYADQSAFGRAFKRWTGRTPKNYRADLHQD</sequence>
<dbReference type="InterPro" id="IPR032687">
    <property type="entry name" value="AraC-type_N"/>
</dbReference>
<dbReference type="PROSITE" id="PS00041">
    <property type="entry name" value="HTH_ARAC_FAMILY_1"/>
    <property type="match status" value="1"/>
</dbReference>
<dbReference type="HOGENOM" id="CLU_047522_1_3_6"/>
<keyword evidence="5" id="KW-0472">Membrane</keyword>
<dbReference type="GO" id="GO:0003700">
    <property type="term" value="F:DNA-binding transcription factor activity"/>
    <property type="evidence" value="ECO:0007669"/>
    <property type="project" value="InterPro"/>
</dbReference>